<feature type="region of interest" description="Disordered" evidence="1">
    <location>
        <begin position="490"/>
        <end position="560"/>
    </location>
</feature>
<dbReference type="AlphaFoldDB" id="A0A1M7JMF3"/>
<dbReference type="SMART" id="SM00869">
    <property type="entry name" value="Autotransporter"/>
    <property type="match status" value="1"/>
</dbReference>
<reference evidence="4 5" key="1">
    <citation type="submission" date="2016-11" db="EMBL/GenBank/DDBJ databases">
        <authorList>
            <person name="Jaros S."/>
            <person name="Januszkiewicz K."/>
            <person name="Wedrychowicz H."/>
        </authorList>
    </citation>
    <scope>NUCLEOTIDE SEQUENCE [LARGE SCALE GENOMIC DNA]</scope>
    <source>
        <strain evidence="4 5">LMG 26898</strain>
    </source>
</reference>
<dbReference type="OrthoDB" id="6053567at2"/>
<keyword evidence="2" id="KW-0732">Signal</keyword>
<dbReference type="InterPro" id="IPR036709">
    <property type="entry name" value="Autotransporte_beta_dom_sf"/>
</dbReference>
<dbReference type="RefSeq" id="WP_073162049.1">
    <property type="nucleotide sequence ID" value="NZ_FRDA01000001.1"/>
</dbReference>
<dbReference type="InterPro" id="IPR043990">
    <property type="entry name" value="AC_1"/>
</dbReference>
<evidence type="ECO:0000259" key="3">
    <source>
        <dbReference type="PROSITE" id="PS51208"/>
    </source>
</evidence>
<evidence type="ECO:0000313" key="5">
    <source>
        <dbReference type="Proteomes" id="UP000183983"/>
    </source>
</evidence>
<dbReference type="STRING" id="1190415.SAMN05216593_101425"/>
<dbReference type="SUPFAM" id="SSF103515">
    <property type="entry name" value="Autotransporter"/>
    <property type="match status" value="1"/>
</dbReference>
<sequence>MTLKYFTLCCSGKLLSVALLAMVSPHADGSCDLVPGTASDTQICDSGSSGSVTWFGANHTLTFAPQGSGTVNGNVTFGPGQDSVEMNSGRITGNVNQGGGADRFTLSAGNVNGDVNQGPEPDDFVMSGGSIGSLAQGDGLDTFLMTGGTIIRAFEDGDRARMTGGSIGRVDMKLDNNLFELSGGTIIGNLVTGFGRDTIIVSGGRIGGVISVSGGDDRLTLSGGEILGGIRASVGNDLFTWRDAGTVSGSVLMADGNDVASLYNLNEYYLSHNSTLEGGLGNDTLTLDNTRSSVPARYLQWETVNVSNGSHLDLAGTFTLGDSSSVTGVMNVDASSRITSASGTITSFNDTTPVTLNNAGTVDLSKGGAQDTLTVYGNYTGLDGQLLLQSVLADDASATDKLVVRQGRIGGTTRMSVINTGGLGALTQGNGIEVVQATQGATSDDAAFSLQNSLSAGAYQYYLFKGGATAGSENSWFLRSSVLSPPLAIASLPSEPAPTPTPTPAPAPTPEPEPSPVSPSVPPPGPITPPSPPVSPPAPPPVPPAPSPSPEPAAALPVPAIGTPSLPEPVRGAAPIALYRQEVPNYSVVAPAAAVLALSSLGTFHERQGDQRLLTQQGEVPAGWARVFGSDLKQHWSGAVSPSVNASLEGYQIGHDLFAGQSGDGTHQRVGIFVAHNRLKGRIDGFAGGREDSRTGRLSLQGDSIGAYWTLVGTQDGYIDAVAMGTRLDGSTRSERGVHSDTEGQVLSLSVEAGYPIPVNDNWVAEPQVQVIHQRVDLNDQHDGISSLEFDNQPRNTGRLGVRFKGHYEPAGVPIEPYLTADVWRTADGHDTVIYEGTDRIRTEHDSKTASLGAGMVARPTNELGVYLSVDYARDLDDHAMQETGVSLGLRLNW</sequence>
<evidence type="ECO:0000256" key="2">
    <source>
        <dbReference type="SAM" id="SignalP"/>
    </source>
</evidence>
<organism evidence="4 5">
    <name type="scientific">Pseudomonas asturiensis</name>
    <dbReference type="NCBI Taxonomy" id="1190415"/>
    <lineage>
        <taxon>Bacteria</taxon>
        <taxon>Pseudomonadati</taxon>
        <taxon>Pseudomonadota</taxon>
        <taxon>Gammaproteobacteria</taxon>
        <taxon>Pseudomonadales</taxon>
        <taxon>Pseudomonadaceae</taxon>
        <taxon>Pseudomonas</taxon>
    </lineage>
</organism>
<dbReference type="InterPro" id="IPR011050">
    <property type="entry name" value="Pectin_lyase_fold/virulence"/>
</dbReference>
<feature type="signal peptide" evidence="2">
    <location>
        <begin position="1"/>
        <end position="29"/>
    </location>
</feature>
<dbReference type="PROSITE" id="PS51208">
    <property type="entry name" value="AUTOTRANSPORTER"/>
    <property type="match status" value="1"/>
</dbReference>
<dbReference type="Gene3D" id="2.40.128.130">
    <property type="entry name" value="Autotransporter beta-domain"/>
    <property type="match status" value="1"/>
</dbReference>
<feature type="chain" id="PRO_5011980262" evidence="2">
    <location>
        <begin position="30"/>
        <end position="894"/>
    </location>
</feature>
<name>A0A1M7JMF3_9PSED</name>
<evidence type="ECO:0000256" key="1">
    <source>
        <dbReference type="SAM" id="MobiDB-lite"/>
    </source>
</evidence>
<dbReference type="Proteomes" id="UP000183983">
    <property type="component" value="Unassembled WGS sequence"/>
</dbReference>
<proteinExistence type="predicted"/>
<dbReference type="EMBL" id="FRDA01000001">
    <property type="protein sequence ID" value="SHM53913.1"/>
    <property type="molecule type" value="Genomic_DNA"/>
</dbReference>
<dbReference type="InterPro" id="IPR012332">
    <property type="entry name" value="Autotransporter_pectin_lyase_C"/>
</dbReference>
<evidence type="ECO:0000313" key="4">
    <source>
        <dbReference type="EMBL" id="SHM53913.1"/>
    </source>
</evidence>
<dbReference type="Pfam" id="PF18883">
    <property type="entry name" value="AC_1"/>
    <property type="match status" value="1"/>
</dbReference>
<feature type="compositionally biased region" description="Pro residues" evidence="1">
    <location>
        <begin position="495"/>
        <end position="551"/>
    </location>
</feature>
<accession>A0A1M7JMF3</accession>
<dbReference type="SUPFAM" id="SSF51126">
    <property type="entry name" value="Pectin lyase-like"/>
    <property type="match status" value="1"/>
</dbReference>
<protein>
    <submittedName>
        <fullName evidence="4">Type V secretory pathway, adhesin AidA</fullName>
    </submittedName>
</protein>
<dbReference type="Pfam" id="PF03797">
    <property type="entry name" value="Autotransporter"/>
    <property type="match status" value="1"/>
</dbReference>
<feature type="domain" description="Autotransporter" evidence="3">
    <location>
        <begin position="616"/>
        <end position="894"/>
    </location>
</feature>
<dbReference type="InterPro" id="IPR005546">
    <property type="entry name" value="Autotransporte_beta"/>
</dbReference>
<gene>
    <name evidence="4" type="ORF">SAMN05216593_101425</name>
</gene>
<dbReference type="Gene3D" id="2.160.20.20">
    <property type="match status" value="1"/>
</dbReference>
<dbReference type="CDD" id="cd01344">
    <property type="entry name" value="PL2_Passenger_AT"/>
    <property type="match status" value="1"/>
</dbReference>